<comment type="caution">
    <text evidence="2">The sequence shown here is derived from an EMBL/GenBank/DDBJ whole genome shotgun (WGS) entry which is preliminary data.</text>
</comment>
<gene>
    <name evidence="2" type="ORF">PQG43_09245</name>
</gene>
<feature type="chain" id="PRO_5047177170" description="Glycogen debranching enzyme C-terminal domain-containing protein" evidence="1">
    <location>
        <begin position="18"/>
        <end position="454"/>
    </location>
</feature>
<sequence>MRLLFLLIFFPFLQIHAQALISQADLHYLKELTQAVIDSSRILPNQRISTDFGPNQTGGTLIRPGGRSSYPAFWTRDYAMSVGTGMITLEEQKHMLLLTASTQNDEIKKTVHGSIIPQGAIADHIRIDDAKPIYFPGTYSFENQGEIRWGHQPPLDDMLYFIHMTYEYVKQSKDLSILDQQIRGISLFNRLILALKAVPENPSNQLVHVEASNRGVDFGFRDAIHITGDLCFTSILKYQAISQLSEMYQWKGNQMEHQKLKTLANTIKRNIVQVFLEPNGMLKASTSMSAQADVWSTAWAVYTGVLSKDNAIQASQRICQSYQNKTLAYRGAVRHVIRTDDFNDKTAWEGSIVKKDTYQNGAYWSTATGWVAYTMALTQPTLAQQLIQEFIADLRTGDFRQGRGFGAPWECFTERDQQNPVYMTSVSIPYQVLLNSTISGKKPTIHRRIKNSLN</sequence>
<organism evidence="2 3">
    <name type="scientific">Aquirufa aurantiipilula</name>
    <dbReference type="NCBI Taxonomy" id="2696561"/>
    <lineage>
        <taxon>Bacteria</taxon>
        <taxon>Pseudomonadati</taxon>
        <taxon>Bacteroidota</taxon>
        <taxon>Cytophagia</taxon>
        <taxon>Cytophagales</taxon>
        <taxon>Flectobacillaceae</taxon>
        <taxon>Aquirufa</taxon>
    </lineage>
</organism>
<evidence type="ECO:0008006" key="4">
    <source>
        <dbReference type="Google" id="ProtNLM"/>
    </source>
</evidence>
<protein>
    <recommendedName>
        <fullName evidence="4">Glycogen debranching enzyme C-terminal domain-containing protein</fullName>
    </recommendedName>
</protein>
<dbReference type="EMBL" id="JARJOW010000006">
    <property type="protein sequence ID" value="MDF5691048.1"/>
    <property type="molecule type" value="Genomic_DNA"/>
</dbReference>
<evidence type="ECO:0000313" key="3">
    <source>
        <dbReference type="Proteomes" id="UP001321344"/>
    </source>
</evidence>
<keyword evidence="3" id="KW-1185">Reference proteome</keyword>
<dbReference type="InterPro" id="IPR008928">
    <property type="entry name" value="6-hairpin_glycosidase_sf"/>
</dbReference>
<dbReference type="Proteomes" id="UP001321344">
    <property type="component" value="Unassembled WGS sequence"/>
</dbReference>
<dbReference type="Gene3D" id="1.50.10.10">
    <property type="match status" value="1"/>
</dbReference>
<dbReference type="InterPro" id="IPR012341">
    <property type="entry name" value="6hp_glycosidase-like_sf"/>
</dbReference>
<reference evidence="2 3" key="1">
    <citation type="submission" date="2023-03" db="EMBL/GenBank/DDBJ databases">
        <title>Genome sequencing of Aquirufa.</title>
        <authorList>
            <person name="Pitt A."/>
            <person name="Hahn M.W."/>
        </authorList>
    </citation>
    <scope>NUCLEOTIDE SEQUENCE [LARGE SCALE GENOMIC DNA]</scope>
    <source>
        <strain evidence="2 3">WAEICH-18A</strain>
    </source>
</reference>
<keyword evidence="1" id="KW-0732">Signal</keyword>
<dbReference type="RefSeq" id="WP_276344461.1">
    <property type="nucleotide sequence ID" value="NZ_JARJOW010000006.1"/>
</dbReference>
<accession>A0ABT6BPJ3</accession>
<evidence type="ECO:0000256" key="1">
    <source>
        <dbReference type="SAM" id="SignalP"/>
    </source>
</evidence>
<proteinExistence type="predicted"/>
<evidence type="ECO:0000313" key="2">
    <source>
        <dbReference type="EMBL" id="MDF5691048.1"/>
    </source>
</evidence>
<name>A0ABT6BPJ3_9BACT</name>
<feature type="signal peptide" evidence="1">
    <location>
        <begin position="1"/>
        <end position="17"/>
    </location>
</feature>
<dbReference type="SUPFAM" id="SSF48208">
    <property type="entry name" value="Six-hairpin glycosidases"/>
    <property type="match status" value="1"/>
</dbReference>